<name>A0A6J5LPD6_9CAUD</name>
<evidence type="ECO:0000313" key="6">
    <source>
        <dbReference type="EMBL" id="CAB5227890.1"/>
    </source>
</evidence>
<reference evidence="1" key="1">
    <citation type="submission" date="2020-04" db="EMBL/GenBank/DDBJ databases">
        <authorList>
            <person name="Chiriac C."/>
            <person name="Salcher M."/>
            <person name="Ghai R."/>
            <person name="Kavagutti S V."/>
        </authorList>
    </citation>
    <scope>NUCLEOTIDE SEQUENCE</scope>
</reference>
<protein>
    <submittedName>
        <fullName evidence="1">Uncharacterized protein</fullName>
    </submittedName>
</protein>
<accession>A0A6J5LPD6</accession>
<proteinExistence type="predicted"/>
<dbReference type="EMBL" id="LR797034">
    <property type="protein sequence ID" value="CAB4182601.1"/>
    <property type="molecule type" value="Genomic_DNA"/>
</dbReference>
<evidence type="ECO:0000313" key="5">
    <source>
        <dbReference type="EMBL" id="CAB4213545.1"/>
    </source>
</evidence>
<dbReference type="EMBL" id="LR797297">
    <property type="protein sequence ID" value="CAB4199970.1"/>
    <property type="molecule type" value="Genomic_DNA"/>
</dbReference>
<gene>
    <name evidence="3" type="ORF">UFOVP1094_14</name>
    <name evidence="4" type="ORF">UFOVP1342_14</name>
    <name evidence="5" type="ORF">UFOVP1450_44</name>
    <name evidence="6" type="ORF">UFOVP1539_2</name>
    <name evidence="1" type="ORF">UFOVP297_45</name>
    <name evidence="2" type="ORF">UFOVP917_12</name>
</gene>
<evidence type="ECO:0000313" key="2">
    <source>
        <dbReference type="EMBL" id="CAB4171202.1"/>
    </source>
</evidence>
<dbReference type="EMBL" id="LR798381">
    <property type="protein sequence ID" value="CAB5227890.1"/>
    <property type="molecule type" value="Genomic_DNA"/>
</dbReference>
<organism evidence="1">
    <name type="scientific">uncultured Caudovirales phage</name>
    <dbReference type="NCBI Taxonomy" id="2100421"/>
    <lineage>
        <taxon>Viruses</taxon>
        <taxon>Duplodnaviria</taxon>
        <taxon>Heunggongvirae</taxon>
        <taxon>Uroviricota</taxon>
        <taxon>Caudoviricetes</taxon>
        <taxon>Peduoviridae</taxon>
        <taxon>Maltschvirus</taxon>
        <taxon>Maltschvirus maltsch</taxon>
    </lineage>
</organism>
<dbReference type="EMBL" id="LR796310">
    <property type="protein sequence ID" value="CAB4136295.1"/>
    <property type="molecule type" value="Genomic_DNA"/>
</dbReference>
<evidence type="ECO:0000313" key="4">
    <source>
        <dbReference type="EMBL" id="CAB4199970.1"/>
    </source>
</evidence>
<dbReference type="EMBL" id="LR797400">
    <property type="protein sequence ID" value="CAB4213545.1"/>
    <property type="molecule type" value="Genomic_DNA"/>
</dbReference>
<sequence length="156" mass="17513">MERDGAGFSLEKYQEGADYVVRKCFSSSKRMFRADILGLSEVDPSLVEHKQDIKPLKCELSEVKCDKSQEADISPEDWRPVMPASEVKVTASEIKVEVQECKIVRLHPNFKWVDTDKGRVWVGLKGANMKRGQVIRVKDGELFTGKTGPSGSLVKI</sequence>
<evidence type="ECO:0000313" key="1">
    <source>
        <dbReference type="EMBL" id="CAB4136295.1"/>
    </source>
</evidence>
<dbReference type="EMBL" id="LR796863">
    <property type="protein sequence ID" value="CAB4171202.1"/>
    <property type="molecule type" value="Genomic_DNA"/>
</dbReference>
<evidence type="ECO:0000313" key="3">
    <source>
        <dbReference type="EMBL" id="CAB4182601.1"/>
    </source>
</evidence>